<comment type="caution">
    <text evidence="1">The sequence shown here is derived from an EMBL/GenBank/DDBJ whole genome shotgun (WGS) entry which is preliminary data.</text>
</comment>
<accession>A0A392P3Z5</accession>
<keyword evidence="2" id="KW-1185">Reference proteome</keyword>
<sequence length="88" mass="9532">FTMLDKHFAVTPESKIEGLSTPVTHCCRYRPPAAMGKKSHKRVTVCSDRAPALCCADVDQVGDSGLEKAPVNGTTRKDGLWRNCGKKG</sequence>
<proteinExistence type="predicted"/>
<reference evidence="1 2" key="1">
    <citation type="journal article" date="2018" name="Front. Plant Sci.">
        <title>Red Clover (Trifolium pratense) and Zigzag Clover (T. medium) - A Picture of Genomic Similarities and Differences.</title>
        <authorList>
            <person name="Dluhosova J."/>
            <person name="Istvanek J."/>
            <person name="Nedelnik J."/>
            <person name="Repkova J."/>
        </authorList>
    </citation>
    <scope>NUCLEOTIDE SEQUENCE [LARGE SCALE GENOMIC DNA]</scope>
    <source>
        <strain evidence="2">cv. 10/8</strain>
        <tissue evidence="1">Leaf</tissue>
    </source>
</reference>
<feature type="non-terminal residue" evidence="1">
    <location>
        <position position="1"/>
    </location>
</feature>
<name>A0A392P3Z5_9FABA</name>
<dbReference type="AlphaFoldDB" id="A0A392P3Z5"/>
<dbReference type="EMBL" id="LXQA010063028">
    <property type="protein sequence ID" value="MCI06783.1"/>
    <property type="molecule type" value="Genomic_DNA"/>
</dbReference>
<protein>
    <submittedName>
        <fullName evidence="1">Uncharacterized protein</fullName>
    </submittedName>
</protein>
<evidence type="ECO:0000313" key="1">
    <source>
        <dbReference type="EMBL" id="MCI06783.1"/>
    </source>
</evidence>
<evidence type="ECO:0000313" key="2">
    <source>
        <dbReference type="Proteomes" id="UP000265520"/>
    </source>
</evidence>
<dbReference type="Proteomes" id="UP000265520">
    <property type="component" value="Unassembled WGS sequence"/>
</dbReference>
<organism evidence="1 2">
    <name type="scientific">Trifolium medium</name>
    <dbReference type="NCBI Taxonomy" id="97028"/>
    <lineage>
        <taxon>Eukaryota</taxon>
        <taxon>Viridiplantae</taxon>
        <taxon>Streptophyta</taxon>
        <taxon>Embryophyta</taxon>
        <taxon>Tracheophyta</taxon>
        <taxon>Spermatophyta</taxon>
        <taxon>Magnoliopsida</taxon>
        <taxon>eudicotyledons</taxon>
        <taxon>Gunneridae</taxon>
        <taxon>Pentapetalae</taxon>
        <taxon>rosids</taxon>
        <taxon>fabids</taxon>
        <taxon>Fabales</taxon>
        <taxon>Fabaceae</taxon>
        <taxon>Papilionoideae</taxon>
        <taxon>50 kb inversion clade</taxon>
        <taxon>NPAAA clade</taxon>
        <taxon>Hologalegina</taxon>
        <taxon>IRL clade</taxon>
        <taxon>Trifolieae</taxon>
        <taxon>Trifolium</taxon>
    </lineage>
</organism>